<dbReference type="EMBL" id="JAHRHJ020000010">
    <property type="protein sequence ID" value="KAH9299809.1"/>
    <property type="molecule type" value="Genomic_DNA"/>
</dbReference>
<dbReference type="Proteomes" id="UP000824469">
    <property type="component" value="Unassembled WGS sequence"/>
</dbReference>
<name>A0AA38CN64_TAXCH</name>
<proteinExistence type="predicted"/>
<evidence type="ECO:0000313" key="1">
    <source>
        <dbReference type="EMBL" id="KAH9299809.1"/>
    </source>
</evidence>
<keyword evidence="2" id="KW-1185">Reference proteome</keyword>
<accession>A0AA38CN64</accession>
<organism evidence="1 2">
    <name type="scientific">Taxus chinensis</name>
    <name type="common">Chinese yew</name>
    <name type="synonym">Taxus wallichiana var. chinensis</name>
    <dbReference type="NCBI Taxonomy" id="29808"/>
    <lineage>
        <taxon>Eukaryota</taxon>
        <taxon>Viridiplantae</taxon>
        <taxon>Streptophyta</taxon>
        <taxon>Embryophyta</taxon>
        <taxon>Tracheophyta</taxon>
        <taxon>Spermatophyta</taxon>
        <taxon>Pinopsida</taxon>
        <taxon>Pinidae</taxon>
        <taxon>Conifers II</taxon>
        <taxon>Cupressales</taxon>
        <taxon>Taxaceae</taxon>
        <taxon>Taxus</taxon>
    </lineage>
</organism>
<gene>
    <name evidence="1" type="ORF">KI387_031491</name>
</gene>
<sequence length="57" mass="6214">GDDVNARTTIDHNMSYVYIIDEDGDEKSGVGFIRLEGSDLFIRKAKGSHVASGWGRG</sequence>
<evidence type="ECO:0000313" key="2">
    <source>
        <dbReference type="Proteomes" id="UP000824469"/>
    </source>
</evidence>
<feature type="non-terminal residue" evidence="1">
    <location>
        <position position="57"/>
    </location>
</feature>
<dbReference type="AlphaFoldDB" id="A0AA38CN64"/>
<protein>
    <submittedName>
        <fullName evidence="1">Uncharacterized protein</fullName>
    </submittedName>
</protein>
<comment type="caution">
    <text evidence="1">The sequence shown here is derived from an EMBL/GenBank/DDBJ whole genome shotgun (WGS) entry which is preliminary data.</text>
</comment>
<reference evidence="1 2" key="1">
    <citation type="journal article" date="2021" name="Nat. Plants">
        <title>The Taxus genome provides insights into paclitaxel biosynthesis.</title>
        <authorList>
            <person name="Xiong X."/>
            <person name="Gou J."/>
            <person name="Liao Q."/>
            <person name="Li Y."/>
            <person name="Zhou Q."/>
            <person name="Bi G."/>
            <person name="Li C."/>
            <person name="Du R."/>
            <person name="Wang X."/>
            <person name="Sun T."/>
            <person name="Guo L."/>
            <person name="Liang H."/>
            <person name="Lu P."/>
            <person name="Wu Y."/>
            <person name="Zhang Z."/>
            <person name="Ro D.K."/>
            <person name="Shang Y."/>
            <person name="Huang S."/>
            <person name="Yan J."/>
        </authorList>
    </citation>
    <scope>NUCLEOTIDE SEQUENCE [LARGE SCALE GENOMIC DNA]</scope>
    <source>
        <strain evidence="1">Ta-2019</strain>
    </source>
</reference>
<feature type="non-terminal residue" evidence="1">
    <location>
        <position position="1"/>
    </location>
</feature>